<reference evidence="2 3" key="1">
    <citation type="submission" date="2017-11" db="EMBL/GenBank/DDBJ databases">
        <title>De-novo sequencing of pomegranate (Punica granatum L.) genome.</title>
        <authorList>
            <person name="Akparov Z."/>
            <person name="Amiraslanov A."/>
            <person name="Hajiyeva S."/>
            <person name="Abbasov M."/>
            <person name="Kaur K."/>
            <person name="Hamwieh A."/>
            <person name="Solovyev V."/>
            <person name="Salamov A."/>
            <person name="Braich B."/>
            <person name="Kosarev P."/>
            <person name="Mahmoud A."/>
            <person name="Hajiyev E."/>
            <person name="Babayeva S."/>
            <person name="Izzatullayeva V."/>
            <person name="Mammadov A."/>
            <person name="Mammadov A."/>
            <person name="Sharifova S."/>
            <person name="Ojaghi J."/>
            <person name="Eynullazada K."/>
            <person name="Bayramov B."/>
            <person name="Abdulazimova A."/>
            <person name="Shahmuradov I."/>
        </authorList>
    </citation>
    <scope>NUCLEOTIDE SEQUENCE [LARGE SCALE GENOMIC DNA]</scope>
    <source>
        <strain evidence="3">cv. AG2017</strain>
        <tissue evidence="2">Leaf</tissue>
    </source>
</reference>
<sequence length="71" mass="8038">MEGYEKERRGWGHWSETLTPPPRSPAPTEDVSDHEGGVKVEIPIDSRAVVANLRPRPSDVLSGCRRSRWWG</sequence>
<name>A0A2I0I7F2_PUNGR</name>
<evidence type="ECO:0000313" key="3">
    <source>
        <dbReference type="Proteomes" id="UP000233551"/>
    </source>
</evidence>
<proteinExistence type="predicted"/>
<gene>
    <name evidence="2" type="ORF">CRG98_039903</name>
</gene>
<accession>A0A2I0I7F2</accession>
<feature type="region of interest" description="Disordered" evidence="1">
    <location>
        <begin position="1"/>
        <end position="37"/>
    </location>
</feature>
<comment type="caution">
    <text evidence="2">The sequence shown here is derived from an EMBL/GenBank/DDBJ whole genome shotgun (WGS) entry which is preliminary data.</text>
</comment>
<dbReference type="Proteomes" id="UP000233551">
    <property type="component" value="Unassembled WGS sequence"/>
</dbReference>
<feature type="compositionally biased region" description="Basic and acidic residues" evidence="1">
    <location>
        <begin position="1"/>
        <end position="10"/>
    </location>
</feature>
<evidence type="ECO:0000313" key="2">
    <source>
        <dbReference type="EMBL" id="PKI39733.1"/>
    </source>
</evidence>
<organism evidence="2 3">
    <name type="scientific">Punica granatum</name>
    <name type="common">Pomegranate</name>
    <dbReference type="NCBI Taxonomy" id="22663"/>
    <lineage>
        <taxon>Eukaryota</taxon>
        <taxon>Viridiplantae</taxon>
        <taxon>Streptophyta</taxon>
        <taxon>Embryophyta</taxon>
        <taxon>Tracheophyta</taxon>
        <taxon>Spermatophyta</taxon>
        <taxon>Magnoliopsida</taxon>
        <taxon>eudicotyledons</taxon>
        <taxon>Gunneridae</taxon>
        <taxon>Pentapetalae</taxon>
        <taxon>rosids</taxon>
        <taxon>malvids</taxon>
        <taxon>Myrtales</taxon>
        <taxon>Lythraceae</taxon>
        <taxon>Punica</taxon>
    </lineage>
</organism>
<evidence type="ECO:0000256" key="1">
    <source>
        <dbReference type="SAM" id="MobiDB-lite"/>
    </source>
</evidence>
<keyword evidence="3" id="KW-1185">Reference proteome</keyword>
<protein>
    <submittedName>
        <fullName evidence="2">Uncharacterized protein</fullName>
    </submittedName>
</protein>
<dbReference type="AlphaFoldDB" id="A0A2I0I7F2"/>
<dbReference type="EMBL" id="PGOL01003772">
    <property type="protein sequence ID" value="PKI39733.1"/>
    <property type="molecule type" value="Genomic_DNA"/>
</dbReference>